<dbReference type="EMBL" id="CP002352">
    <property type="protein sequence ID" value="ADV43932.1"/>
    <property type="molecule type" value="Genomic_DNA"/>
</dbReference>
<evidence type="ECO:0000313" key="3">
    <source>
        <dbReference type="Proteomes" id="UP000008630"/>
    </source>
</evidence>
<evidence type="ECO:0000313" key="2">
    <source>
        <dbReference type="EMBL" id="ADV43932.1"/>
    </source>
</evidence>
<dbReference type="eggNOG" id="COG5519">
    <property type="taxonomic scope" value="Bacteria"/>
</dbReference>
<reference key="1">
    <citation type="submission" date="2010-11" db="EMBL/GenBank/DDBJ databases">
        <title>The complete genome of Bacteroides helcogenes P 36-108.</title>
        <authorList>
            <consortium name="US DOE Joint Genome Institute (JGI-PGF)"/>
            <person name="Lucas S."/>
            <person name="Copeland A."/>
            <person name="Lapidus A."/>
            <person name="Bruce D."/>
            <person name="Goodwin L."/>
            <person name="Pitluck S."/>
            <person name="Kyrpides N."/>
            <person name="Mavromatis K."/>
            <person name="Ivanova N."/>
            <person name="Zeytun A."/>
            <person name="Brettin T."/>
            <person name="Detter J.C."/>
            <person name="Tapia R."/>
            <person name="Han C."/>
            <person name="Land M."/>
            <person name="Hauser L."/>
            <person name="Markowitz V."/>
            <person name="Cheng J.-F."/>
            <person name="Hugenholtz P."/>
            <person name="Woyke T."/>
            <person name="Wu D."/>
            <person name="Gronow S."/>
            <person name="Wellnitz S."/>
            <person name="Brambilla E."/>
            <person name="Klenk H.-P."/>
            <person name="Eisen J.A."/>
        </authorList>
    </citation>
    <scope>NUCLEOTIDE SEQUENCE</scope>
    <source>
        <strain>P 36-108</strain>
    </source>
</reference>
<gene>
    <name evidence="2" type="ordered locus">Bache_1954</name>
</gene>
<keyword evidence="3" id="KW-1185">Reference proteome</keyword>
<dbReference type="AlphaFoldDB" id="E6SQ73"/>
<dbReference type="STRING" id="693979.Bache_1954"/>
<dbReference type="Pfam" id="PF08800">
    <property type="entry name" value="BT4734-like_N"/>
    <property type="match status" value="1"/>
</dbReference>
<reference evidence="2 3" key="2">
    <citation type="journal article" date="2011" name="Stand. Genomic Sci.">
        <title>Complete genome sequence of Bacteroides helcogenes type strain (P 36-108).</title>
        <authorList>
            <person name="Pati A."/>
            <person name="Gronow S."/>
            <person name="Zeytun A."/>
            <person name="Lapidus A."/>
            <person name="Nolan M."/>
            <person name="Hammon N."/>
            <person name="Deshpande S."/>
            <person name="Cheng J.F."/>
            <person name="Tapia R."/>
            <person name="Han C."/>
            <person name="Goodwin L."/>
            <person name="Pitluck S."/>
            <person name="Liolios K."/>
            <person name="Pagani I."/>
            <person name="Ivanova N."/>
            <person name="Mavromatis K."/>
            <person name="Chen A."/>
            <person name="Palaniappan K."/>
            <person name="Land M."/>
            <person name="Hauser L."/>
            <person name="Chang Y.J."/>
            <person name="Jeffries C.D."/>
            <person name="Detter J.C."/>
            <person name="Brambilla E."/>
            <person name="Rohde M."/>
            <person name="Goker M."/>
            <person name="Woyke T."/>
            <person name="Bristow J."/>
            <person name="Eisen J.A."/>
            <person name="Markowitz V."/>
            <person name="Hugenholtz P."/>
            <person name="Kyrpides N.C."/>
            <person name="Klenk H.P."/>
            <person name="Lucas S."/>
        </authorList>
    </citation>
    <scope>NUCLEOTIDE SEQUENCE [LARGE SCALE GENOMIC DNA]</scope>
    <source>
        <strain evidence="3">ATCC 35417 / DSM 20613 / JCM 6297 / CCUG 15421 / P 36-108</strain>
    </source>
</reference>
<dbReference type="KEGG" id="bhl:Bache_1954"/>
<organism evidence="2 3">
    <name type="scientific">Bacteroides helcogenes (strain ATCC 35417 / DSM 20613 / JCM 6297 / CCUG 15421 / P 36-108)</name>
    <dbReference type="NCBI Taxonomy" id="693979"/>
    <lineage>
        <taxon>Bacteria</taxon>
        <taxon>Pseudomonadati</taxon>
        <taxon>Bacteroidota</taxon>
        <taxon>Bacteroidia</taxon>
        <taxon>Bacteroidales</taxon>
        <taxon>Bacteroidaceae</taxon>
        <taxon>Bacteroides</taxon>
    </lineage>
</organism>
<evidence type="ECO:0000259" key="1">
    <source>
        <dbReference type="Pfam" id="PF08800"/>
    </source>
</evidence>
<proteinExistence type="predicted"/>
<dbReference type="InterPro" id="IPR014907">
    <property type="entry name" value="BT4734-like_N"/>
</dbReference>
<protein>
    <recommendedName>
        <fullName evidence="1">BT4734-like N-terminal domain-containing protein</fullName>
    </recommendedName>
</protein>
<feature type="domain" description="BT4734-like N-terminal" evidence="1">
    <location>
        <begin position="66"/>
        <end position="201"/>
    </location>
</feature>
<accession>E6SQ73</accession>
<name>E6SQ73_BACT6</name>
<sequence length="249" mass="27453">MNEFKMSLFQNPIAPQRDAQGRILKPATLTPVMEVSPAEVHQLITCNEPLRIATGQVRQAADVRAAKASLLPYVTPCGVFSRRNCQSLLHPSGLVVIDIDHLDSLQEAERMRRTLFDDAFLRPTLCFVSPGGRGVKAFIPYRTDILPDCAPDAAEQMFWAMNYVELTYGGSQKDRLAGKGIDTSGKDIVRACFLCHDPEALLRKGDLEGVITPLRSPRESKGSYRSLCSLKELKGVITPLRSVQGVKGQ</sequence>
<dbReference type="HOGENOM" id="CLU_085280_0_0_10"/>
<dbReference type="OrthoDB" id="2781056at2"/>
<dbReference type="Proteomes" id="UP000008630">
    <property type="component" value="Chromosome"/>
</dbReference>